<accession>A0A6I3ISD6</accession>
<dbReference type="PANTHER" id="PTHR35174">
    <property type="entry name" value="BLL7171 PROTEIN-RELATED"/>
    <property type="match status" value="1"/>
</dbReference>
<feature type="domain" description="YCII-related" evidence="2">
    <location>
        <begin position="19"/>
        <end position="98"/>
    </location>
</feature>
<sequence length="130" mass="14135">MTQYLISFNDEWVAPHTPEQLQEKSVAGMTVIRDMEEAGVFVFGDGGLDASSVLCHVEARAGEPAFTDGPYAESKEHLGGFTVVEVADDEAARYWAGRLAVALDWPQEVRRFPAPIGAAADRAAHTTKEK</sequence>
<name>A0A6I3ISD6_9MICO</name>
<comment type="caution">
    <text evidence="3">The sequence shown here is derived from an EMBL/GenBank/DDBJ whole genome shotgun (WGS) entry which is preliminary data.</text>
</comment>
<organism evidence="3 4">
    <name type="scientific">Arsenicicoccus cauae</name>
    <dbReference type="NCBI Taxonomy" id="2663847"/>
    <lineage>
        <taxon>Bacteria</taxon>
        <taxon>Bacillati</taxon>
        <taxon>Actinomycetota</taxon>
        <taxon>Actinomycetes</taxon>
        <taxon>Micrococcales</taxon>
        <taxon>Intrasporangiaceae</taxon>
        <taxon>Arsenicicoccus</taxon>
    </lineage>
</organism>
<dbReference type="PANTHER" id="PTHR35174:SF3">
    <property type="entry name" value="BLL7171 PROTEIN"/>
    <property type="match status" value="1"/>
</dbReference>
<evidence type="ECO:0000256" key="1">
    <source>
        <dbReference type="ARBA" id="ARBA00007689"/>
    </source>
</evidence>
<dbReference type="AlphaFoldDB" id="A0A6I3ISD6"/>
<dbReference type="InterPro" id="IPR005545">
    <property type="entry name" value="YCII"/>
</dbReference>
<proteinExistence type="inferred from homology"/>
<reference evidence="3 4" key="1">
    <citation type="submission" date="2019-11" db="EMBL/GenBank/DDBJ databases">
        <title>Whole genome sequencing identifies a novel species of the genus Arsenicicoccus isolated from human blood.</title>
        <authorList>
            <person name="Jeong J.H."/>
            <person name="Kweon O.J."/>
            <person name="Kim H.R."/>
            <person name="Kim T.-H."/>
            <person name="Ha S.-M."/>
            <person name="Lee M.-K."/>
        </authorList>
    </citation>
    <scope>NUCLEOTIDE SEQUENCE [LARGE SCALE GENOMIC DNA]</scope>
    <source>
        <strain evidence="3 4">MKL-02</strain>
    </source>
</reference>
<gene>
    <name evidence="3" type="ORF">GGG17_04175</name>
</gene>
<dbReference type="InterPro" id="IPR011008">
    <property type="entry name" value="Dimeric_a/b-barrel"/>
</dbReference>
<dbReference type="Proteomes" id="UP000431092">
    <property type="component" value="Unassembled WGS sequence"/>
</dbReference>
<keyword evidence="4" id="KW-1185">Reference proteome</keyword>
<evidence type="ECO:0000313" key="3">
    <source>
        <dbReference type="EMBL" id="MTB71181.1"/>
    </source>
</evidence>
<evidence type="ECO:0000313" key="4">
    <source>
        <dbReference type="Proteomes" id="UP000431092"/>
    </source>
</evidence>
<dbReference type="EMBL" id="WLVL01000017">
    <property type="protein sequence ID" value="MTB71181.1"/>
    <property type="molecule type" value="Genomic_DNA"/>
</dbReference>
<dbReference type="SUPFAM" id="SSF54909">
    <property type="entry name" value="Dimeric alpha+beta barrel"/>
    <property type="match status" value="1"/>
</dbReference>
<protein>
    <recommendedName>
        <fullName evidence="2">YCII-related domain-containing protein</fullName>
    </recommendedName>
</protein>
<dbReference type="Pfam" id="PF03795">
    <property type="entry name" value="YCII"/>
    <property type="match status" value="1"/>
</dbReference>
<evidence type="ECO:0000259" key="2">
    <source>
        <dbReference type="Pfam" id="PF03795"/>
    </source>
</evidence>
<comment type="similarity">
    <text evidence="1">Belongs to the YciI family.</text>
</comment>
<dbReference type="Gene3D" id="3.30.70.1060">
    <property type="entry name" value="Dimeric alpha+beta barrel"/>
    <property type="match status" value="1"/>
</dbReference>
<dbReference type="RefSeq" id="WP_288798490.1">
    <property type="nucleotide sequence ID" value="NZ_WLVL01000017.1"/>
</dbReference>